<evidence type="ECO:0000313" key="2">
    <source>
        <dbReference type="EMBL" id="CAB4901506.1"/>
    </source>
</evidence>
<sequence>MSALYGELAQYWPIISPVNAYEDEGRFIAGILKAGKAHEILEFGCGGGHLSYHLRDDFTMTLTDISPEMVDMSRRRNPMCDNKVADMFKANLGRDFDAVLIHDAADYILDTDQMDAAFRTARKHLRPGGMLLVVPDHLADYWQPSVMTGGSGDVHYEARYCEREGGIRIDFTVTVGDRVIEESHDIGLFPQYVWVDRLRAAGFAEVDELDASETGWGERVAFVAHAPA</sequence>
<accession>A0A6J7G2M4</accession>
<dbReference type="InterPro" id="IPR041698">
    <property type="entry name" value="Methyltransf_25"/>
</dbReference>
<dbReference type="AlphaFoldDB" id="A0A6J7G2M4"/>
<proteinExistence type="predicted"/>
<dbReference type="InterPro" id="IPR029063">
    <property type="entry name" value="SAM-dependent_MTases_sf"/>
</dbReference>
<dbReference type="Pfam" id="PF13649">
    <property type="entry name" value="Methyltransf_25"/>
    <property type="match status" value="1"/>
</dbReference>
<evidence type="ECO:0000259" key="1">
    <source>
        <dbReference type="Pfam" id="PF13649"/>
    </source>
</evidence>
<feature type="domain" description="Methyltransferase" evidence="1">
    <location>
        <begin position="40"/>
        <end position="129"/>
    </location>
</feature>
<organism evidence="2">
    <name type="scientific">freshwater metagenome</name>
    <dbReference type="NCBI Taxonomy" id="449393"/>
    <lineage>
        <taxon>unclassified sequences</taxon>
        <taxon>metagenomes</taxon>
        <taxon>ecological metagenomes</taxon>
    </lineage>
</organism>
<protein>
    <submittedName>
        <fullName evidence="2">Unannotated protein</fullName>
    </submittedName>
</protein>
<gene>
    <name evidence="2" type="ORF">UFOPK3610_00155</name>
</gene>
<dbReference type="SUPFAM" id="SSF53335">
    <property type="entry name" value="S-adenosyl-L-methionine-dependent methyltransferases"/>
    <property type="match status" value="1"/>
</dbReference>
<reference evidence="2" key="1">
    <citation type="submission" date="2020-05" db="EMBL/GenBank/DDBJ databases">
        <authorList>
            <person name="Chiriac C."/>
            <person name="Salcher M."/>
            <person name="Ghai R."/>
            <person name="Kavagutti S V."/>
        </authorList>
    </citation>
    <scope>NUCLEOTIDE SEQUENCE</scope>
</reference>
<dbReference type="CDD" id="cd02440">
    <property type="entry name" value="AdoMet_MTases"/>
    <property type="match status" value="1"/>
</dbReference>
<dbReference type="EMBL" id="CAFBMR010000002">
    <property type="protein sequence ID" value="CAB4901506.1"/>
    <property type="molecule type" value="Genomic_DNA"/>
</dbReference>
<name>A0A6J7G2M4_9ZZZZ</name>
<dbReference type="Gene3D" id="2.20.130.10">
    <property type="entry name" value="CAC2371-like domains"/>
    <property type="match status" value="1"/>
</dbReference>
<dbReference type="Gene3D" id="3.40.50.150">
    <property type="entry name" value="Vaccinia Virus protein VP39"/>
    <property type="match status" value="1"/>
</dbReference>